<keyword evidence="10 12" id="KW-1133">Transmembrane helix</keyword>
<dbReference type="Proteomes" id="UP000029120">
    <property type="component" value="Chromosome 1"/>
</dbReference>
<keyword evidence="6" id="KW-0479">Metal-binding</keyword>
<dbReference type="OrthoDB" id="1093521at2759"/>
<evidence type="ECO:0000256" key="3">
    <source>
        <dbReference type="ARBA" id="ARBA00012483"/>
    </source>
</evidence>
<dbReference type="EMBL" id="CM002869">
    <property type="protein sequence ID" value="KFK43708.1"/>
    <property type="molecule type" value="Genomic_DNA"/>
</dbReference>
<keyword evidence="7" id="KW-0863">Zinc-finger</keyword>
<dbReference type="GO" id="GO:0016567">
    <property type="term" value="P:protein ubiquitination"/>
    <property type="evidence" value="ECO:0007669"/>
    <property type="project" value="InterPro"/>
</dbReference>
<dbReference type="Gramene" id="KFK43708">
    <property type="protein sequence ID" value="KFK43708"/>
    <property type="gene ID" value="AALP_AA1G162800"/>
</dbReference>
<feature type="domain" description="E3 Ubiquitin ligase MUL1-like" evidence="13">
    <location>
        <begin position="48"/>
        <end position="115"/>
    </location>
</feature>
<evidence type="ECO:0000256" key="12">
    <source>
        <dbReference type="SAM" id="Phobius"/>
    </source>
</evidence>
<evidence type="ECO:0000256" key="8">
    <source>
        <dbReference type="ARBA" id="ARBA00022786"/>
    </source>
</evidence>
<sequence>MVLWVLFSSERSKWIILRSSREQDEVMERMFSIVSPEEGYKVLYGSALNIGTSLTFVGEAVRDKAGNLMIQKPKEQPFMVFSGEGSFDKMVDKLKSNSEFYIFCSKIFGTIALAVAVMYGVDFIRRWKKKNFGNN</sequence>
<dbReference type="PANTHER" id="PTHR47568:SF3">
    <property type="entry name" value="RING-TYPE E3 UBIQUITIN TRANSFERASE"/>
    <property type="match status" value="1"/>
</dbReference>
<dbReference type="InterPro" id="IPR022170">
    <property type="entry name" value="MUL1-like"/>
</dbReference>
<evidence type="ECO:0000256" key="6">
    <source>
        <dbReference type="ARBA" id="ARBA00022723"/>
    </source>
</evidence>
<keyword evidence="4" id="KW-0808">Transferase</keyword>
<evidence type="ECO:0000256" key="4">
    <source>
        <dbReference type="ARBA" id="ARBA00022679"/>
    </source>
</evidence>
<accession>A0A087HNK6</accession>
<name>A0A087HNK6_ARAAL</name>
<keyword evidence="15" id="KW-1185">Reference proteome</keyword>
<dbReference type="AlphaFoldDB" id="A0A087HNK6"/>
<evidence type="ECO:0000256" key="1">
    <source>
        <dbReference type="ARBA" id="ARBA00000900"/>
    </source>
</evidence>
<evidence type="ECO:0000256" key="2">
    <source>
        <dbReference type="ARBA" id="ARBA00004141"/>
    </source>
</evidence>
<comment type="catalytic activity">
    <reaction evidence="1">
        <text>S-ubiquitinyl-[E2 ubiquitin-conjugating enzyme]-L-cysteine + [acceptor protein]-L-lysine = [E2 ubiquitin-conjugating enzyme]-L-cysteine + N(6)-ubiquitinyl-[acceptor protein]-L-lysine.</text>
        <dbReference type="EC" id="2.3.2.27"/>
    </reaction>
</comment>
<keyword evidence="9" id="KW-0862">Zinc</keyword>
<organism evidence="14 15">
    <name type="scientific">Arabis alpina</name>
    <name type="common">Alpine rock-cress</name>
    <dbReference type="NCBI Taxonomy" id="50452"/>
    <lineage>
        <taxon>Eukaryota</taxon>
        <taxon>Viridiplantae</taxon>
        <taxon>Streptophyta</taxon>
        <taxon>Embryophyta</taxon>
        <taxon>Tracheophyta</taxon>
        <taxon>Spermatophyta</taxon>
        <taxon>Magnoliopsida</taxon>
        <taxon>eudicotyledons</taxon>
        <taxon>Gunneridae</taxon>
        <taxon>Pentapetalae</taxon>
        <taxon>rosids</taxon>
        <taxon>malvids</taxon>
        <taxon>Brassicales</taxon>
        <taxon>Brassicaceae</taxon>
        <taxon>Arabideae</taxon>
        <taxon>Arabis</taxon>
    </lineage>
</organism>
<dbReference type="GO" id="GO:0016020">
    <property type="term" value="C:membrane"/>
    <property type="evidence" value="ECO:0007669"/>
    <property type="project" value="UniProtKB-SubCell"/>
</dbReference>
<dbReference type="EC" id="2.3.2.27" evidence="3"/>
<dbReference type="GO" id="GO:0061630">
    <property type="term" value="F:ubiquitin protein ligase activity"/>
    <property type="evidence" value="ECO:0007669"/>
    <property type="project" value="UniProtKB-EC"/>
</dbReference>
<keyword evidence="8" id="KW-0833">Ubl conjugation pathway</keyword>
<comment type="subcellular location">
    <subcellularLocation>
        <location evidence="2">Membrane</location>
        <topology evidence="2">Multi-pass membrane protein</topology>
    </subcellularLocation>
</comment>
<evidence type="ECO:0000313" key="15">
    <source>
        <dbReference type="Proteomes" id="UP000029120"/>
    </source>
</evidence>
<keyword evidence="5 12" id="KW-0812">Transmembrane</keyword>
<gene>
    <name evidence="14" type="ordered locus">AALP_Aa1g162800</name>
</gene>
<evidence type="ECO:0000256" key="9">
    <source>
        <dbReference type="ARBA" id="ARBA00022833"/>
    </source>
</evidence>
<dbReference type="InterPro" id="IPR044231">
    <property type="entry name" value="SP1/SPL1"/>
</dbReference>
<evidence type="ECO:0000256" key="11">
    <source>
        <dbReference type="ARBA" id="ARBA00023136"/>
    </source>
</evidence>
<dbReference type="PANTHER" id="PTHR47568">
    <property type="match status" value="1"/>
</dbReference>
<evidence type="ECO:0000256" key="7">
    <source>
        <dbReference type="ARBA" id="ARBA00022771"/>
    </source>
</evidence>
<evidence type="ECO:0000313" key="14">
    <source>
        <dbReference type="EMBL" id="KFK43708.1"/>
    </source>
</evidence>
<dbReference type="Pfam" id="PF12483">
    <property type="entry name" value="GIDE"/>
    <property type="match status" value="1"/>
</dbReference>
<reference evidence="15" key="1">
    <citation type="journal article" date="2015" name="Nat. Plants">
        <title>Genome expansion of Arabis alpina linked with retrotransposition and reduced symmetric DNA methylation.</title>
        <authorList>
            <person name="Willing E.M."/>
            <person name="Rawat V."/>
            <person name="Mandakova T."/>
            <person name="Maumus F."/>
            <person name="James G.V."/>
            <person name="Nordstroem K.J."/>
            <person name="Becker C."/>
            <person name="Warthmann N."/>
            <person name="Chica C."/>
            <person name="Szarzynska B."/>
            <person name="Zytnicki M."/>
            <person name="Albani M.C."/>
            <person name="Kiefer C."/>
            <person name="Bergonzi S."/>
            <person name="Castaings L."/>
            <person name="Mateos J.L."/>
            <person name="Berns M.C."/>
            <person name="Bujdoso N."/>
            <person name="Piofczyk T."/>
            <person name="de Lorenzo L."/>
            <person name="Barrero-Sicilia C."/>
            <person name="Mateos I."/>
            <person name="Piednoel M."/>
            <person name="Hagmann J."/>
            <person name="Chen-Min-Tao R."/>
            <person name="Iglesias-Fernandez R."/>
            <person name="Schuster S.C."/>
            <person name="Alonso-Blanco C."/>
            <person name="Roudier F."/>
            <person name="Carbonero P."/>
            <person name="Paz-Ares J."/>
            <person name="Davis S.J."/>
            <person name="Pecinka A."/>
            <person name="Quesneville H."/>
            <person name="Colot V."/>
            <person name="Lysak M.A."/>
            <person name="Weigel D."/>
            <person name="Coupland G."/>
            <person name="Schneeberger K."/>
        </authorList>
    </citation>
    <scope>NUCLEOTIDE SEQUENCE [LARGE SCALE GENOMIC DNA]</scope>
    <source>
        <strain evidence="15">cv. Pajares</strain>
    </source>
</reference>
<proteinExistence type="predicted"/>
<dbReference type="eggNOG" id="KOG4302">
    <property type="taxonomic scope" value="Eukaryota"/>
</dbReference>
<dbReference type="GO" id="GO:0008270">
    <property type="term" value="F:zinc ion binding"/>
    <property type="evidence" value="ECO:0007669"/>
    <property type="project" value="UniProtKB-KW"/>
</dbReference>
<keyword evidence="11 12" id="KW-0472">Membrane</keyword>
<evidence type="ECO:0000256" key="10">
    <source>
        <dbReference type="ARBA" id="ARBA00022989"/>
    </source>
</evidence>
<feature type="transmembrane region" description="Helical" evidence="12">
    <location>
        <begin position="100"/>
        <end position="121"/>
    </location>
</feature>
<evidence type="ECO:0000259" key="13">
    <source>
        <dbReference type="Pfam" id="PF12483"/>
    </source>
</evidence>
<protein>
    <recommendedName>
        <fullName evidence="3">RING-type E3 ubiquitin transferase</fullName>
        <ecNumber evidence="3">2.3.2.27</ecNumber>
    </recommendedName>
</protein>
<evidence type="ECO:0000256" key="5">
    <source>
        <dbReference type="ARBA" id="ARBA00022692"/>
    </source>
</evidence>